<feature type="domain" description="FHA" evidence="2">
    <location>
        <begin position="27"/>
        <end position="95"/>
    </location>
</feature>
<gene>
    <name evidence="4" type="ORF">FE394_15615</name>
</gene>
<feature type="region of interest" description="Disordered" evidence="1">
    <location>
        <begin position="284"/>
        <end position="355"/>
    </location>
</feature>
<accession>A0ABU4SPL4</accession>
<dbReference type="SUPFAM" id="SSF49879">
    <property type="entry name" value="SMAD/FHA domain"/>
    <property type="match status" value="1"/>
</dbReference>
<dbReference type="Gene3D" id="2.60.200.20">
    <property type="match status" value="1"/>
</dbReference>
<dbReference type="EMBL" id="VCDP01000067">
    <property type="protein sequence ID" value="MDX8000583.1"/>
    <property type="molecule type" value="Genomic_DNA"/>
</dbReference>
<feature type="compositionally biased region" description="Basic and acidic residues" evidence="1">
    <location>
        <begin position="328"/>
        <end position="351"/>
    </location>
</feature>
<name>A0ABU4SPL4_9GAMM</name>
<protein>
    <submittedName>
        <fullName evidence="4">FHA domain-containing protein</fullName>
    </submittedName>
</protein>
<evidence type="ECO:0000259" key="3">
    <source>
        <dbReference type="Pfam" id="PF20232"/>
    </source>
</evidence>
<dbReference type="Pfam" id="PF20232">
    <property type="entry name" value="T6SS_FHA_C"/>
    <property type="match status" value="1"/>
</dbReference>
<dbReference type="Pfam" id="PF00498">
    <property type="entry name" value="FHA"/>
    <property type="match status" value="1"/>
</dbReference>
<evidence type="ECO:0000313" key="4">
    <source>
        <dbReference type="EMBL" id="MDX8000583.1"/>
    </source>
</evidence>
<dbReference type="InterPro" id="IPR008984">
    <property type="entry name" value="SMAD_FHA_dom_sf"/>
</dbReference>
<organism evidence="4 5">
    <name type="scientific">Xenorhabdus littoralis</name>
    <dbReference type="NCBI Taxonomy" id="2582835"/>
    <lineage>
        <taxon>Bacteria</taxon>
        <taxon>Pseudomonadati</taxon>
        <taxon>Pseudomonadota</taxon>
        <taxon>Gammaproteobacteria</taxon>
        <taxon>Enterobacterales</taxon>
        <taxon>Morganellaceae</taxon>
        <taxon>Xenorhabdus</taxon>
    </lineage>
</organism>
<dbReference type="Proteomes" id="UP001271640">
    <property type="component" value="Unassembled WGS sequence"/>
</dbReference>
<evidence type="ECO:0000313" key="5">
    <source>
        <dbReference type="Proteomes" id="UP001271640"/>
    </source>
</evidence>
<sequence length="583" mass="65431">MRFTIIKNIGINRPPQLSYDFIPPGGTIGRSTENNWVLPGEEHAIARLQAIVSISADGGCRITNRGAASEVLLNTIPVAPDRQIEVCDGDVLNIGDYQIQVVNIAQSAPPLAETHILNTIQPQHDKLKNIPSEVWDGLESKLPTANATSVQNTQPVPQELNDNNPLITPQQYQKRNPIDPLEQMESKVNLNTLQINATDPITMFNSDSGFQRENILNDTTPSTLLQQNKQEVDPLALFSDQHARDIKHDDPLSLMLGKAEPLASLDDSAISESQEIRDQDDLSYYTQTSSPPLPPLFATEEANPDLTSNLTDSDHLKQSHYKNSASHQYHDNPDYHGIDDNNNGNDDHDKSNYNNDYDCLNIEPMSYRPDAPFPHQADKIQLEGKLLAALLDGMGLNNIKKPQFDEHTMYQLGKLLSQLSQGIVALNASCSRLKHEINADMTKILPDNNNPFKLLPSGQAVLTQMFGDHIPGFMSPEKATRDILIELQAHQLGMIAGLHAITADILRTFEPDVIEKKAHEEIKFPRLSLSSTTKSYLWDYLIKYYQTIVHTFEKDHALFGENFLQAYETEIERYRHSQDKLKK</sequence>
<feature type="domain" description="Type VI secretion system FHA" evidence="3">
    <location>
        <begin position="393"/>
        <end position="569"/>
    </location>
</feature>
<reference evidence="5" key="1">
    <citation type="journal article" date="2024" name="Toxins">
        <title>Genome Sequence Analysis of Native Xenorhabdus Strains Isolated from Entomopathogenic Nematodes in Argentina.</title>
        <authorList>
            <person name="Palma L."/>
            <person name="Frizzo L."/>
            <person name="Kaiser S."/>
            <person name="Berry C."/>
            <person name="Caballero P."/>
            <person name="Bode H.B."/>
            <person name="Del Valle E.E."/>
        </authorList>
    </citation>
    <scope>NUCLEOTIDE SEQUENCE [LARGE SCALE GENOMIC DNA]</scope>
    <source>
        <strain evidence="5">Reich</strain>
    </source>
</reference>
<dbReference type="InterPro" id="IPR000253">
    <property type="entry name" value="FHA_dom"/>
</dbReference>
<comment type="caution">
    <text evidence="4">The sequence shown here is derived from an EMBL/GenBank/DDBJ whole genome shotgun (WGS) entry which is preliminary data.</text>
</comment>
<proteinExistence type="predicted"/>
<evidence type="ECO:0000259" key="2">
    <source>
        <dbReference type="Pfam" id="PF00498"/>
    </source>
</evidence>
<dbReference type="InterPro" id="IPR046883">
    <property type="entry name" value="T6SS_FHA_C"/>
</dbReference>
<keyword evidence="5" id="KW-1185">Reference proteome</keyword>
<dbReference type="CDD" id="cd00060">
    <property type="entry name" value="FHA"/>
    <property type="match status" value="1"/>
</dbReference>
<dbReference type="RefSeq" id="WP_319927297.1">
    <property type="nucleotide sequence ID" value="NZ_VCDP01000067.1"/>
</dbReference>
<evidence type="ECO:0000256" key="1">
    <source>
        <dbReference type="SAM" id="MobiDB-lite"/>
    </source>
</evidence>